<dbReference type="NCBIfam" id="TIGR02675">
    <property type="entry name" value="tape_meas_nterm"/>
    <property type="match status" value="1"/>
</dbReference>
<feature type="transmembrane region" description="Helical" evidence="1">
    <location>
        <begin position="502"/>
        <end position="525"/>
    </location>
</feature>
<proteinExistence type="predicted"/>
<organism evidence="3 4">
    <name type="scientific">Fructobacillus papyrifericola</name>
    <dbReference type="NCBI Taxonomy" id="2713172"/>
    <lineage>
        <taxon>Bacteria</taxon>
        <taxon>Bacillati</taxon>
        <taxon>Bacillota</taxon>
        <taxon>Bacilli</taxon>
        <taxon>Lactobacillales</taxon>
        <taxon>Lactobacillaceae</taxon>
        <taxon>Fructobacillus</taxon>
    </lineage>
</organism>
<dbReference type="Proteomes" id="UP000735205">
    <property type="component" value="Unassembled WGS sequence"/>
</dbReference>
<keyword evidence="4" id="KW-1185">Reference proteome</keyword>
<feature type="transmembrane region" description="Helical" evidence="1">
    <location>
        <begin position="469"/>
        <end position="490"/>
    </location>
</feature>
<protein>
    <submittedName>
        <fullName evidence="3">Tape measure protein</fullName>
    </submittedName>
</protein>
<feature type="transmembrane region" description="Helical" evidence="1">
    <location>
        <begin position="532"/>
        <end position="557"/>
    </location>
</feature>
<feature type="transmembrane region" description="Helical" evidence="1">
    <location>
        <begin position="319"/>
        <end position="340"/>
    </location>
</feature>
<keyword evidence="1" id="KW-0812">Transmembrane</keyword>
<dbReference type="EMBL" id="JAAMFJ010000002">
    <property type="protein sequence ID" value="MBS9336405.1"/>
    <property type="molecule type" value="Genomic_DNA"/>
</dbReference>
<evidence type="ECO:0000313" key="4">
    <source>
        <dbReference type="Proteomes" id="UP000735205"/>
    </source>
</evidence>
<evidence type="ECO:0000313" key="3">
    <source>
        <dbReference type="EMBL" id="MBS9336405.1"/>
    </source>
</evidence>
<evidence type="ECO:0000259" key="2">
    <source>
        <dbReference type="Pfam" id="PF20155"/>
    </source>
</evidence>
<feature type="transmembrane region" description="Helical" evidence="1">
    <location>
        <begin position="411"/>
        <end position="431"/>
    </location>
</feature>
<accession>A0ABS5QTE3</accession>
<feature type="domain" description="Tape measure protein N-terminal" evidence="2">
    <location>
        <begin position="68"/>
        <end position="259"/>
    </location>
</feature>
<gene>
    <name evidence="3" type="ORF">G6R28_04050</name>
</gene>
<dbReference type="Pfam" id="PF20155">
    <property type="entry name" value="TMP_3"/>
    <property type="match status" value="1"/>
</dbReference>
<dbReference type="InterPro" id="IPR013491">
    <property type="entry name" value="Tape_meas_N"/>
</dbReference>
<dbReference type="RefSeq" id="WP_213792965.1">
    <property type="nucleotide sequence ID" value="NZ_JAAMFJ010000002.1"/>
</dbReference>
<keyword evidence="1" id="KW-1133">Transmembrane helix</keyword>
<keyword evidence="1" id="KW-0472">Membrane</keyword>
<comment type="caution">
    <text evidence="3">The sequence shown here is derived from an EMBL/GenBank/DDBJ whole genome shotgun (WGS) entry which is preliminary data.</text>
</comment>
<evidence type="ECO:0000256" key="1">
    <source>
        <dbReference type="SAM" id="Phobius"/>
    </source>
</evidence>
<feature type="transmembrane region" description="Helical" evidence="1">
    <location>
        <begin position="352"/>
        <end position="374"/>
    </location>
</feature>
<reference evidence="3 4" key="1">
    <citation type="submission" date="2020-02" db="EMBL/GenBank/DDBJ databases">
        <title>Fructobacillus sp. isolated from paper mulberry of Taiwan.</title>
        <authorList>
            <person name="Lin S.-T."/>
        </authorList>
    </citation>
    <scope>NUCLEOTIDE SEQUENCE [LARGE SCALE GENOMIC DNA]</scope>
    <source>
        <strain evidence="3 4">M1-21</strain>
    </source>
</reference>
<sequence>MADSYSINATFSLKDMFSGPLDKVKRGLQETSEQPKKLTASLMDIAKGAGAFTVISKGLDVVKDSVSSAVGRFDTLNAYPKVMKQMGYSTQDTQESIQLLKKGIDGLPTSLQDITKSAQSFAILTGSAKGGAQTANALNDAFLASGASAADASRGVQQYSQMLAAGKVDMQSWRTLVETMPYALQEVAKSFGLTGESAKNDLYNKLQSGEITMKELNDRFIQLDGGVDGFANTARLATGGIGTSFTIMKTSIVRGLADMITALDNGVKQAGVKGGIAELFLKARVVIDDSFKTINKIISTSIPYIVDIFNTLGPIIRDIGPVVVTMGSGFLSASAGVWAFNKATNAVSSTLMAIANHPVIAFVFLLGTAFVSAYNNVQPFHDWVDKTAKKIKEFAEEVSKNKDKMETFKTVLQNIAGAGVLVVLIAGFIKFKKALEGITKAPSLGDKFKSFGQGAEKASKGTSKMSNSLLKASLGIGIITAGLAVLAFALTGLAKTGSSGALVVGVFGLAIAGIIATLGVFGPVLDASSVGLAALSLLFVSIGGAIFIASAGITMVIDAISRLIEILNNANQAGENAKILLQSIGEGFALMILTFIATIEDNVPIIVQKFIDMLIQVFNTIGANAPLIVEAFTDMIVNMINAISNNLGRVIDAATNLVITLMNSLADNALRLVDSGLDLLDKVLHGITDNLHKLTDTAISFVERLAFEIGYAAGRLLASGTTLVDNVIDGFKSGYSRGGGLGSGFVNEIANGIKPSSLFHSGKAIIDGLIDGVKSAWNTGKKIFEDITKAIPKLKGPYSYDKVLLTPAGNAIMDGLNNGIMNGYKTVKSNLSGMADDLESNFSGQLNANATQTSRNVSQIEVTANNSTNGLLREVVKAIREGQIITINGNQMIGATANGYDGALGDIMTDRRRNQL</sequence>
<name>A0ABS5QTE3_9LACO</name>